<name>A0AAD8FEE0_BIOPF</name>
<dbReference type="AlphaFoldDB" id="A0AAD8FEE0"/>
<protein>
    <submittedName>
        <fullName evidence="1">Uncharacterized protein</fullName>
    </submittedName>
</protein>
<reference evidence="1" key="1">
    <citation type="journal article" date="2023" name="PLoS Negl. Trop. Dis.">
        <title>A genome sequence for Biomphalaria pfeifferi, the major vector snail for the human-infecting parasite Schistosoma mansoni.</title>
        <authorList>
            <person name="Bu L."/>
            <person name="Lu L."/>
            <person name="Laidemitt M.R."/>
            <person name="Zhang S.M."/>
            <person name="Mutuku M."/>
            <person name="Mkoji G."/>
            <person name="Steinauer M."/>
            <person name="Loker E.S."/>
        </authorList>
    </citation>
    <scope>NUCLEOTIDE SEQUENCE</scope>
    <source>
        <strain evidence="1">KasaAsao</strain>
    </source>
</reference>
<dbReference type="PANTHER" id="PTHR46394">
    <property type="entry name" value="ANNEXIN"/>
    <property type="match status" value="1"/>
</dbReference>
<dbReference type="InterPro" id="IPR052580">
    <property type="entry name" value="Lipid_Hydrolase"/>
</dbReference>
<dbReference type="Proteomes" id="UP001233172">
    <property type="component" value="Unassembled WGS sequence"/>
</dbReference>
<dbReference type="PANTHER" id="PTHR46394:SF1">
    <property type="entry name" value="PNPLA DOMAIN-CONTAINING PROTEIN"/>
    <property type="match status" value="1"/>
</dbReference>
<sequence length="108" mass="12027">MGMAQSSSSADSKTRAKELRQKALQDLEERVLSATIDHDTVDSCNNIRSTSELGYQNKESPNQPETLQQSLQENVDIKDYDFPFENLIFEGGGNKGLAYIGCIRVLDL</sequence>
<accession>A0AAD8FEE0</accession>
<gene>
    <name evidence="1" type="ORF">Bpfe_009161</name>
</gene>
<reference evidence="1" key="2">
    <citation type="submission" date="2023-04" db="EMBL/GenBank/DDBJ databases">
        <authorList>
            <person name="Bu L."/>
            <person name="Lu L."/>
            <person name="Laidemitt M.R."/>
            <person name="Zhang S.M."/>
            <person name="Mutuku M."/>
            <person name="Mkoji G."/>
            <person name="Steinauer M."/>
            <person name="Loker E.S."/>
        </authorList>
    </citation>
    <scope>NUCLEOTIDE SEQUENCE</scope>
    <source>
        <strain evidence="1">KasaAsao</strain>
        <tissue evidence="1">Whole Snail</tissue>
    </source>
</reference>
<keyword evidence="2" id="KW-1185">Reference proteome</keyword>
<evidence type="ECO:0000313" key="1">
    <source>
        <dbReference type="EMBL" id="KAK0061355.1"/>
    </source>
</evidence>
<dbReference type="EMBL" id="JASAOG010000030">
    <property type="protein sequence ID" value="KAK0061355.1"/>
    <property type="molecule type" value="Genomic_DNA"/>
</dbReference>
<evidence type="ECO:0000313" key="2">
    <source>
        <dbReference type="Proteomes" id="UP001233172"/>
    </source>
</evidence>
<organism evidence="1 2">
    <name type="scientific">Biomphalaria pfeifferi</name>
    <name type="common">Bloodfluke planorb</name>
    <name type="synonym">Freshwater snail</name>
    <dbReference type="NCBI Taxonomy" id="112525"/>
    <lineage>
        <taxon>Eukaryota</taxon>
        <taxon>Metazoa</taxon>
        <taxon>Spiralia</taxon>
        <taxon>Lophotrochozoa</taxon>
        <taxon>Mollusca</taxon>
        <taxon>Gastropoda</taxon>
        <taxon>Heterobranchia</taxon>
        <taxon>Euthyneura</taxon>
        <taxon>Panpulmonata</taxon>
        <taxon>Hygrophila</taxon>
        <taxon>Lymnaeoidea</taxon>
        <taxon>Planorbidae</taxon>
        <taxon>Biomphalaria</taxon>
    </lineage>
</organism>
<proteinExistence type="predicted"/>
<comment type="caution">
    <text evidence="1">The sequence shown here is derived from an EMBL/GenBank/DDBJ whole genome shotgun (WGS) entry which is preliminary data.</text>
</comment>